<name>A0A0A9F4R6_ARUDO</name>
<dbReference type="EMBL" id="GBRH01189876">
    <property type="protein sequence ID" value="JAE08020.1"/>
    <property type="molecule type" value="Transcribed_RNA"/>
</dbReference>
<accession>A0A0A9F4R6</accession>
<reference evidence="1" key="1">
    <citation type="submission" date="2014-09" db="EMBL/GenBank/DDBJ databases">
        <authorList>
            <person name="Magalhaes I.L.F."/>
            <person name="Oliveira U."/>
            <person name="Santos F.R."/>
            <person name="Vidigal T.H.D.A."/>
            <person name="Brescovit A.D."/>
            <person name="Santos A.J."/>
        </authorList>
    </citation>
    <scope>NUCLEOTIDE SEQUENCE</scope>
    <source>
        <tissue evidence="1">Shoot tissue taken approximately 20 cm above the soil surface</tissue>
    </source>
</reference>
<reference evidence="1" key="2">
    <citation type="journal article" date="2015" name="Data Brief">
        <title>Shoot transcriptome of the giant reed, Arundo donax.</title>
        <authorList>
            <person name="Barrero R.A."/>
            <person name="Guerrero F.D."/>
            <person name="Moolhuijzen P."/>
            <person name="Goolsby J.A."/>
            <person name="Tidwell J."/>
            <person name="Bellgard S.E."/>
            <person name="Bellgard M.I."/>
        </authorList>
    </citation>
    <scope>NUCLEOTIDE SEQUENCE</scope>
    <source>
        <tissue evidence="1">Shoot tissue taken approximately 20 cm above the soil surface</tissue>
    </source>
</reference>
<dbReference type="AlphaFoldDB" id="A0A0A9F4R6"/>
<sequence length="22" mass="2660">MHFVRMPTRHGAISLRYDDNSR</sequence>
<protein>
    <submittedName>
        <fullName evidence="1">Uncharacterized protein</fullName>
    </submittedName>
</protein>
<proteinExistence type="predicted"/>
<evidence type="ECO:0000313" key="1">
    <source>
        <dbReference type="EMBL" id="JAE08020.1"/>
    </source>
</evidence>
<organism evidence="1">
    <name type="scientific">Arundo donax</name>
    <name type="common">Giant reed</name>
    <name type="synonym">Donax arundinaceus</name>
    <dbReference type="NCBI Taxonomy" id="35708"/>
    <lineage>
        <taxon>Eukaryota</taxon>
        <taxon>Viridiplantae</taxon>
        <taxon>Streptophyta</taxon>
        <taxon>Embryophyta</taxon>
        <taxon>Tracheophyta</taxon>
        <taxon>Spermatophyta</taxon>
        <taxon>Magnoliopsida</taxon>
        <taxon>Liliopsida</taxon>
        <taxon>Poales</taxon>
        <taxon>Poaceae</taxon>
        <taxon>PACMAD clade</taxon>
        <taxon>Arundinoideae</taxon>
        <taxon>Arundineae</taxon>
        <taxon>Arundo</taxon>
    </lineage>
</organism>